<dbReference type="PANTHER" id="PTHR11365">
    <property type="entry name" value="5-OXOPROLINASE RELATED"/>
    <property type="match status" value="1"/>
</dbReference>
<dbReference type="Pfam" id="PF19278">
    <property type="entry name" value="Hydant_A_C"/>
    <property type="match status" value="1"/>
</dbReference>
<evidence type="ECO:0000259" key="2">
    <source>
        <dbReference type="Pfam" id="PF05378"/>
    </source>
</evidence>
<reference evidence="4" key="3">
    <citation type="submission" date="2020-11" db="EMBL/GenBank/DDBJ databases">
        <authorList>
            <person name="Lee S.D."/>
        </authorList>
    </citation>
    <scope>NUCLEOTIDE SEQUENCE</scope>
    <source>
        <strain evidence="4">SAP-2</strain>
    </source>
</reference>
<dbReference type="PANTHER" id="PTHR11365:SF23">
    <property type="entry name" value="HYPOTHETICAL 5-OXOPROLINASE (EUROFUNG)-RELATED"/>
    <property type="match status" value="1"/>
</dbReference>
<dbReference type="GO" id="GO:0017168">
    <property type="term" value="F:5-oxoprolinase (ATP-hydrolyzing) activity"/>
    <property type="evidence" value="ECO:0007669"/>
    <property type="project" value="TreeGrafter"/>
</dbReference>
<accession>A0AA41BY20</accession>
<evidence type="ECO:0000259" key="3">
    <source>
        <dbReference type="Pfam" id="PF19278"/>
    </source>
</evidence>
<dbReference type="Pfam" id="PF05378">
    <property type="entry name" value="Hydant_A_N"/>
    <property type="match status" value="1"/>
</dbReference>
<dbReference type="GO" id="GO:0005829">
    <property type="term" value="C:cytosol"/>
    <property type="evidence" value="ECO:0007669"/>
    <property type="project" value="TreeGrafter"/>
</dbReference>
<evidence type="ECO:0000259" key="1">
    <source>
        <dbReference type="Pfam" id="PF01968"/>
    </source>
</evidence>
<evidence type="ECO:0000313" key="4">
    <source>
        <dbReference type="EMBL" id="MBF6638173.1"/>
    </source>
</evidence>
<evidence type="ECO:0000313" key="6">
    <source>
        <dbReference type="Proteomes" id="UP000192722"/>
    </source>
</evidence>
<name>A0AA41BY20_9GAMM</name>
<dbReference type="RefSeq" id="WP_084982987.1">
    <property type="nucleotide sequence ID" value="NZ_CBCSCF010000001.1"/>
</dbReference>
<dbReference type="InterPro" id="IPR045079">
    <property type="entry name" value="Oxoprolinase-like"/>
</dbReference>
<dbReference type="InterPro" id="IPR008040">
    <property type="entry name" value="Hydant_A_N"/>
</dbReference>
<dbReference type="GO" id="GO:0006749">
    <property type="term" value="P:glutathione metabolic process"/>
    <property type="evidence" value="ECO:0007669"/>
    <property type="project" value="TreeGrafter"/>
</dbReference>
<dbReference type="EMBL" id="JADMKS010000006">
    <property type="protein sequence ID" value="MBF6638173.1"/>
    <property type="molecule type" value="Genomic_DNA"/>
</dbReference>
<dbReference type="EMBL" id="MRWD01000019">
    <property type="protein sequence ID" value="ORJ21463.1"/>
    <property type="molecule type" value="Genomic_DNA"/>
</dbReference>
<sequence>MTYRIGVDIGGSFTDFAVLDERDNSVHTLKVLSRPDSPGSEINTGLRQLRDEFGIEPAEVHYFTHGTTVGVNAVIQRKGVKLALFTTEAFEDVLELARLKIPHIHDLFSRRPEPLISRDRVFPIKERTDSQGRILQQVDPASVIAAVQQAKALGCEGVVVSFLHAYRNGDNEARVREMVTELAPELLTSCSGEIWPIIREYERTITATINAYVQPKVINYLGAFERALSEMGVPVPPRITKSNGGVMSVEQAKAECVQMILSGTASGVIGAGYIADQCGYNKLLSLDIGGTSADVAVIIDGRPEYGSGETIGEFQIFIPSVSVTSVGQGGGSLAWIDRLGVLQVGPDSAGSLPGPVCYGRGGKQATVTDAFAACGLLGHGALGYSAVSVDSEAARRAIALLAKPLGITIEEAAETIIQLAVSSMYSDTSGLVSRFGIDPREFYFLAFGGAGPMMGCYLARELNMKGVVIPPTPGVLSALGGLIADLKNDFIRTLYRDLNASALSETLTAAAQLRKEAEGWLRREHGADLPYSLLFSADMRYRGQSFEIEVPLQNDWLELSEPSAERLAWISAAFNQQHLKIFGHSDAAAAIQIINLRLVISSPTARPALKKLAYSNEAIVPQSTVSAWVDGAQREVRVVRREQLLAGQCFAGPAIVAQDDCTTCVPTGMQVDVDTFGNLIITPITQRVEELQHGY</sequence>
<reference evidence="5" key="1">
    <citation type="submission" date="2016-12" db="EMBL/GenBank/DDBJ databases">
        <authorList>
            <person name="Le Fleche-Mateos A."/>
        </authorList>
    </citation>
    <scope>NUCLEOTIDE SEQUENCE</scope>
    <source>
        <strain evidence="5">213</strain>
    </source>
</reference>
<reference evidence="5 6" key="2">
    <citation type="journal article" date="2017" name="Int. J. Syst. Evol. Microbiol.">
        <title>Rouxiella badensis sp. nov. and Rouxiella silvae sp. nov. isolated from peat bog soil in Germany and emendation of the genus description.</title>
        <authorList>
            <person name="Le Fleche-Mateos A."/>
            <person name="Kugler J.H."/>
            <person name="Hansen S.H."/>
            <person name="Syldatk C."/>
            <person name="Hausmann R."/>
            <person name="Lomprez F."/>
            <person name="Vandenbogaert M."/>
            <person name="Manuguerra J.C."/>
            <person name="Grimont P.A."/>
        </authorList>
    </citation>
    <scope>NUCLEOTIDE SEQUENCE [LARGE SCALE GENOMIC DNA]</scope>
    <source>
        <strain evidence="5 6">213</strain>
    </source>
</reference>
<evidence type="ECO:0000313" key="5">
    <source>
        <dbReference type="EMBL" id="ORJ21463.1"/>
    </source>
</evidence>
<dbReference type="InterPro" id="IPR043129">
    <property type="entry name" value="ATPase_NBD"/>
</dbReference>
<dbReference type="AlphaFoldDB" id="A0AA41BY20"/>
<protein>
    <submittedName>
        <fullName evidence="4 5">Hydantoinase</fullName>
    </submittedName>
</protein>
<keyword evidence="6" id="KW-1185">Reference proteome</keyword>
<proteinExistence type="predicted"/>
<feature type="domain" description="Acetophenone carboxylase-like C-terminal" evidence="3">
    <location>
        <begin position="513"/>
        <end position="676"/>
    </location>
</feature>
<gene>
    <name evidence="5" type="ORF">BS639_09825</name>
    <name evidence="4" type="ORF">ITX54_16025</name>
</gene>
<organism evidence="4 7">
    <name type="scientific">Rouxiella silvae</name>
    <dbReference type="NCBI Taxonomy" id="1646373"/>
    <lineage>
        <taxon>Bacteria</taxon>
        <taxon>Pseudomonadati</taxon>
        <taxon>Pseudomonadota</taxon>
        <taxon>Gammaproteobacteria</taxon>
        <taxon>Enterobacterales</taxon>
        <taxon>Yersiniaceae</taxon>
        <taxon>Rouxiella</taxon>
    </lineage>
</organism>
<comment type="caution">
    <text evidence="4">The sequence shown here is derived from an EMBL/GenBank/DDBJ whole genome shotgun (WGS) entry which is preliminary data.</text>
</comment>
<dbReference type="InterPro" id="IPR002821">
    <property type="entry name" value="Hydantoinase_A"/>
</dbReference>
<feature type="domain" description="Hydantoinase A/oxoprolinase" evidence="1">
    <location>
        <begin position="203"/>
        <end position="489"/>
    </location>
</feature>
<dbReference type="SUPFAM" id="SSF53067">
    <property type="entry name" value="Actin-like ATPase domain"/>
    <property type="match status" value="1"/>
</dbReference>
<feature type="domain" description="Hydantoinase/oxoprolinase N-terminal" evidence="2">
    <location>
        <begin position="4"/>
        <end position="181"/>
    </location>
</feature>
<dbReference type="Proteomes" id="UP000705283">
    <property type="component" value="Unassembled WGS sequence"/>
</dbReference>
<dbReference type="InterPro" id="IPR049517">
    <property type="entry name" value="ACX-like_C"/>
</dbReference>
<reference evidence="4" key="4">
    <citation type="submission" date="2022-09" db="EMBL/GenBank/DDBJ databases">
        <title>Rouxiella aceris sp. nov., isolated from tree sap and emended description of the genus Rhouxiella.</title>
        <authorList>
            <person name="Kim I.S."/>
        </authorList>
    </citation>
    <scope>NUCLEOTIDE SEQUENCE</scope>
    <source>
        <strain evidence="4">SAP-2</strain>
    </source>
</reference>
<dbReference type="Pfam" id="PF01968">
    <property type="entry name" value="Hydantoinase_A"/>
    <property type="match status" value="1"/>
</dbReference>
<evidence type="ECO:0000313" key="7">
    <source>
        <dbReference type="Proteomes" id="UP000705283"/>
    </source>
</evidence>
<dbReference type="Proteomes" id="UP000192722">
    <property type="component" value="Unassembled WGS sequence"/>
</dbReference>